<dbReference type="AlphaFoldDB" id="A0A0G0PU86"/>
<evidence type="ECO:0008006" key="3">
    <source>
        <dbReference type="Google" id="ProtNLM"/>
    </source>
</evidence>
<dbReference type="Proteomes" id="UP000034137">
    <property type="component" value="Unassembled WGS sequence"/>
</dbReference>
<sequence length="177" mass="20530">MQIEKNLPQFNEEKALLIVTGERSAKLYSANQGFIEELALFHIVNPVYSDREGSFGKSMGQTRIVSGAAYEMKQNLKLDLHTKFLHKLKQDIDDVQKKNKFNVIFLFSPDFIAKDIYKNMTREVSDLIRLKVKGNFVEEHPFKLLQRIKKEYESLLGSKTPINEEAVKLLKPKKEIK</sequence>
<protein>
    <recommendedName>
        <fullName evidence="3">Host attachment protein</fullName>
    </recommendedName>
</protein>
<name>A0A0G0PU86_9BACT</name>
<organism evidence="1 2">
    <name type="scientific">Candidatus Falkowbacteria bacterium GW2011_GWF2_39_8</name>
    <dbReference type="NCBI Taxonomy" id="1618642"/>
    <lineage>
        <taxon>Bacteria</taxon>
        <taxon>Candidatus Falkowiibacteriota</taxon>
    </lineage>
</organism>
<accession>A0A0G0PU86</accession>
<proteinExistence type="predicted"/>
<reference evidence="1 2" key="1">
    <citation type="journal article" date="2015" name="Nature">
        <title>rRNA introns, odd ribosomes, and small enigmatic genomes across a large radiation of phyla.</title>
        <authorList>
            <person name="Brown C.T."/>
            <person name="Hug L.A."/>
            <person name="Thomas B.C."/>
            <person name="Sharon I."/>
            <person name="Castelle C.J."/>
            <person name="Singh A."/>
            <person name="Wilkins M.J."/>
            <person name="Williams K.H."/>
            <person name="Banfield J.F."/>
        </authorList>
    </citation>
    <scope>NUCLEOTIDE SEQUENCE [LARGE SCALE GENOMIC DNA]</scope>
</reference>
<evidence type="ECO:0000313" key="2">
    <source>
        <dbReference type="Proteomes" id="UP000034137"/>
    </source>
</evidence>
<comment type="caution">
    <text evidence="1">The sequence shown here is derived from an EMBL/GenBank/DDBJ whole genome shotgun (WGS) entry which is preliminary data.</text>
</comment>
<evidence type="ECO:0000313" key="1">
    <source>
        <dbReference type="EMBL" id="KKR31488.1"/>
    </source>
</evidence>
<dbReference type="EMBL" id="LBXO01000059">
    <property type="protein sequence ID" value="KKR31488.1"/>
    <property type="molecule type" value="Genomic_DNA"/>
</dbReference>
<gene>
    <name evidence="1" type="ORF">UT64_C0059G0011</name>
</gene>